<dbReference type="InterPro" id="IPR044824">
    <property type="entry name" value="MAIN-like"/>
</dbReference>
<keyword evidence="2" id="KW-0032">Aminotransferase</keyword>
<evidence type="ECO:0000313" key="3">
    <source>
        <dbReference type="Proteomes" id="UP000265566"/>
    </source>
</evidence>
<dbReference type="InterPro" id="IPR019557">
    <property type="entry name" value="AminoTfrase-like_pln_mobile"/>
</dbReference>
<evidence type="ECO:0000259" key="1">
    <source>
        <dbReference type="Pfam" id="PF10536"/>
    </source>
</evidence>
<protein>
    <submittedName>
        <fullName evidence="2">Putative aminotransferase-like, plant mobile domain-containing protein</fullName>
    </submittedName>
</protein>
<reference evidence="3" key="1">
    <citation type="journal article" date="2018" name="Nat. Plants">
        <title>Whole-genome landscape of Medicago truncatula symbiotic genes.</title>
        <authorList>
            <person name="Pecrix Y."/>
            <person name="Staton S.E."/>
            <person name="Sallet E."/>
            <person name="Lelandais-Briere C."/>
            <person name="Moreau S."/>
            <person name="Carrere S."/>
            <person name="Blein T."/>
            <person name="Jardinaud M.F."/>
            <person name="Latrasse D."/>
            <person name="Zouine M."/>
            <person name="Zahm M."/>
            <person name="Kreplak J."/>
            <person name="Mayjonade B."/>
            <person name="Satge C."/>
            <person name="Perez M."/>
            <person name="Cauet S."/>
            <person name="Marande W."/>
            <person name="Chantry-Darmon C."/>
            <person name="Lopez-Roques C."/>
            <person name="Bouchez O."/>
            <person name="Berard A."/>
            <person name="Debelle F."/>
            <person name="Munos S."/>
            <person name="Bendahmane A."/>
            <person name="Berges H."/>
            <person name="Niebel A."/>
            <person name="Buitink J."/>
            <person name="Frugier F."/>
            <person name="Benhamed M."/>
            <person name="Crespi M."/>
            <person name="Gouzy J."/>
            <person name="Gamas P."/>
        </authorList>
    </citation>
    <scope>NUCLEOTIDE SEQUENCE [LARGE SCALE GENOMIC DNA]</scope>
    <source>
        <strain evidence="3">cv. Jemalong A17</strain>
    </source>
</reference>
<dbReference type="PANTHER" id="PTHR46033:SF8">
    <property type="entry name" value="PROTEIN MAINTENANCE OF MERISTEMS-LIKE"/>
    <property type="match status" value="1"/>
</dbReference>
<dbReference type="Gramene" id="rna14511">
    <property type="protein sequence ID" value="RHN66508.1"/>
    <property type="gene ID" value="gene14511"/>
</dbReference>
<dbReference type="GO" id="GO:0010073">
    <property type="term" value="P:meristem maintenance"/>
    <property type="evidence" value="ECO:0007669"/>
    <property type="project" value="InterPro"/>
</dbReference>
<evidence type="ECO:0000313" key="2">
    <source>
        <dbReference type="EMBL" id="RHN66508.1"/>
    </source>
</evidence>
<feature type="domain" description="Aminotransferase-like plant mobile" evidence="1">
    <location>
        <begin position="3"/>
        <end position="131"/>
    </location>
</feature>
<dbReference type="GO" id="GO:0008483">
    <property type="term" value="F:transaminase activity"/>
    <property type="evidence" value="ECO:0007669"/>
    <property type="project" value="UniProtKB-KW"/>
</dbReference>
<dbReference type="AlphaFoldDB" id="A0A396IP38"/>
<dbReference type="EMBL" id="PSQE01000003">
    <property type="protein sequence ID" value="RHN66508.1"/>
    <property type="molecule type" value="Genomic_DNA"/>
</dbReference>
<proteinExistence type="predicted"/>
<name>A0A396IP38_MEDTR</name>
<dbReference type="Proteomes" id="UP000265566">
    <property type="component" value="Chromosome 3"/>
</dbReference>
<dbReference type="Pfam" id="PF10536">
    <property type="entry name" value="PMD"/>
    <property type="match status" value="1"/>
</dbReference>
<organism evidence="2 3">
    <name type="scientific">Medicago truncatula</name>
    <name type="common">Barrel medic</name>
    <name type="synonym">Medicago tribuloides</name>
    <dbReference type="NCBI Taxonomy" id="3880"/>
    <lineage>
        <taxon>Eukaryota</taxon>
        <taxon>Viridiplantae</taxon>
        <taxon>Streptophyta</taxon>
        <taxon>Embryophyta</taxon>
        <taxon>Tracheophyta</taxon>
        <taxon>Spermatophyta</taxon>
        <taxon>Magnoliopsida</taxon>
        <taxon>eudicotyledons</taxon>
        <taxon>Gunneridae</taxon>
        <taxon>Pentapetalae</taxon>
        <taxon>rosids</taxon>
        <taxon>fabids</taxon>
        <taxon>Fabales</taxon>
        <taxon>Fabaceae</taxon>
        <taxon>Papilionoideae</taxon>
        <taxon>50 kb inversion clade</taxon>
        <taxon>NPAAA clade</taxon>
        <taxon>Hologalegina</taxon>
        <taxon>IRL clade</taxon>
        <taxon>Trifolieae</taxon>
        <taxon>Medicago</taxon>
    </lineage>
</organism>
<sequence>MGLAFLYEQLSLTSSSYVGVVGGYMNLLEGWVLAHFRHLVPRRKYEDYDRGDPYVGRWKPPRGFADDAHFICLMESMEHCLVIWRSYEHRRDLTPFQDVCWYSGWIMADKDRMVCHFPKRVLRQYGYVQTVLIPPTTIVPLEATQVVTAFLEFDLHVLS</sequence>
<gene>
    <name evidence="2" type="ORF">MtrunA17_Chr3g0091871</name>
</gene>
<comment type="caution">
    <text evidence="2">The sequence shown here is derived from an EMBL/GenBank/DDBJ whole genome shotgun (WGS) entry which is preliminary data.</text>
</comment>
<keyword evidence="2" id="KW-0808">Transferase</keyword>
<accession>A0A396IP38</accession>
<dbReference type="PANTHER" id="PTHR46033">
    <property type="entry name" value="PROTEIN MAIN-LIKE 2"/>
    <property type="match status" value="1"/>
</dbReference>